<evidence type="ECO:0000256" key="4">
    <source>
        <dbReference type="ARBA" id="ARBA00023015"/>
    </source>
</evidence>
<proteinExistence type="inferred from homology"/>
<keyword evidence="10" id="KW-1185">Reference proteome</keyword>
<comment type="subunit">
    <text evidence="7">Forms oligomers.</text>
</comment>
<dbReference type="Gene3D" id="3.40.1550.20">
    <property type="entry name" value="Transcriptional regulator MraZ domain"/>
    <property type="match status" value="1"/>
</dbReference>
<evidence type="ECO:0000256" key="6">
    <source>
        <dbReference type="ARBA" id="ARBA00023163"/>
    </source>
</evidence>
<keyword evidence="2 7" id="KW-0963">Cytoplasm</keyword>
<accession>A0ABM8DRS1</accession>
<dbReference type="PANTHER" id="PTHR34701">
    <property type="entry name" value="TRANSCRIPTIONAL REGULATOR MRAZ"/>
    <property type="match status" value="1"/>
</dbReference>
<keyword evidence="3" id="KW-0677">Repeat</keyword>
<dbReference type="InterPro" id="IPR035642">
    <property type="entry name" value="MraZ_N"/>
</dbReference>
<dbReference type="PANTHER" id="PTHR34701:SF1">
    <property type="entry name" value="TRANSCRIPTIONAL REGULATOR MRAZ"/>
    <property type="match status" value="1"/>
</dbReference>
<evidence type="ECO:0000256" key="2">
    <source>
        <dbReference type="ARBA" id="ARBA00022490"/>
    </source>
</evidence>
<dbReference type="PROSITE" id="PS51740">
    <property type="entry name" value="SPOVT_ABRB"/>
    <property type="match status" value="1"/>
</dbReference>
<dbReference type="InterPro" id="IPR020603">
    <property type="entry name" value="MraZ_dom"/>
</dbReference>
<dbReference type="CDD" id="cd16321">
    <property type="entry name" value="MraZ_C"/>
    <property type="match status" value="1"/>
</dbReference>
<comment type="subcellular location">
    <subcellularLocation>
        <location evidence="7">Cytoplasm</location>
        <location evidence="7">Nucleoid</location>
    </subcellularLocation>
</comment>
<keyword evidence="5 7" id="KW-0238">DNA-binding</keyword>
<sequence length="161" mass="17482">MLRLRGNSPATVDEKGRLKLPSSFKAELETFAQGEGGRGLREGVSALRHYLTSLDGRSARLYPLPVWEAIEARLAALPSTSPAKRKFLETTAYFGSEVEPDAQGRFVIPPILREAAQLTGEVAVLGQMDHLALWNKAGFERRLAAEPLGADDLAQLADLGI</sequence>
<dbReference type="EMBL" id="AP027079">
    <property type="protein sequence ID" value="BDU69726.1"/>
    <property type="molecule type" value="Genomic_DNA"/>
</dbReference>
<evidence type="ECO:0000256" key="3">
    <source>
        <dbReference type="ARBA" id="ARBA00022737"/>
    </source>
</evidence>
<evidence type="ECO:0000256" key="1">
    <source>
        <dbReference type="ARBA" id="ARBA00013860"/>
    </source>
</evidence>
<dbReference type="InterPro" id="IPR007159">
    <property type="entry name" value="SpoVT-AbrB_dom"/>
</dbReference>
<gene>
    <name evidence="7 9" type="primary">mraZ</name>
    <name evidence="9" type="ORF">GETHOR_18270</name>
</gene>
<dbReference type="HAMAP" id="MF_01008">
    <property type="entry name" value="MraZ"/>
    <property type="match status" value="1"/>
</dbReference>
<comment type="similarity">
    <text evidence="7">Belongs to the MraZ family.</text>
</comment>
<dbReference type="SUPFAM" id="SSF89447">
    <property type="entry name" value="AbrB/MazE/MraZ-like"/>
    <property type="match status" value="1"/>
</dbReference>
<dbReference type="InterPro" id="IPR038619">
    <property type="entry name" value="MraZ_sf"/>
</dbReference>
<reference evidence="10" key="1">
    <citation type="journal article" date="2023" name="Int. J. Syst. Evol. Microbiol.">
        <title>Mesoterricola silvestris gen. nov., sp. nov., Mesoterricola sediminis sp. nov., Geothrix oryzae sp. nov., Geothrix edaphica sp. nov., Geothrix rubra sp. nov., and Geothrix limicola sp. nov., six novel members of Acidobacteriota isolated from soils.</title>
        <authorList>
            <person name="Itoh H."/>
            <person name="Sugisawa Y."/>
            <person name="Mise K."/>
            <person name="Xu Z."/>
            <person name="Kuniyasu M."/>
            <person name="Ushijima N."/>
            <person name="Kawano K."/>
            <person name="Kobayashi E."/>
            <person name="Shiratori Y."/>
            <person name="Masuda Y."/>
            <person name="Senoo K."/>
        </authorList>
    </citation>
    <scope>NUCLEOTIDE SEQUENCE [LARGE SCALE GENOMIC DNA]</scope>
    <source>
        <strain evidence="10">Red222</strain>
    </source>
</reference>
<dbReference type="RefSeq" id="WP_286353451.1">
    <property type="nucleotide sequence ID" value="NZ_AP027079.1"/>
</dbReference>
<evidence type="ECO:0000313" key="10">
    <source>
        <dbReference type="Proteomes" id="UP001242010"/>
    </source>
</evidence>
<evidence type="ECO:0000259" key="8">
    <source>
        <dbReference type="PROSITE" id="PS51740"/>
    </source>
</evidence>
<name>A0ABM8DRS1_9BACT</name>
<dbReference type="Pfam" id="PF02381">
    <property type="entry name" value="MraZ"/>
    <property type="match status" value="1"/>
</dbReference>
<dbReference type="InterPro" id="IPR003444">
    <property type="entry name" value="MraZ"/>
</dbReference>
<dbReference type="CDD" id="cd16320">
    <property type="entry name" value="MraZ_N"/>
    <property type="match status" value="1"/>
</dbReference>
<protein>
    <recommendedName>
        <fullName evidence="1 7">Transcriptional regulator MraZ</fullName>
    </recommendedName>
</protein>
<organism evidence="9 10">
    <name type="scientific">Geothrix oryzae</name>
    <dbReference type="NCBI Taxonomy" id="2927975"/>
    <lineage>
        <taxon>Bacteria</taxon>
        <taxon>Pseudomonadati</taxon>
        <taxon>Acidobacteriota</taxon>
        <taxon>Holophagae</taxon>
        <taxon>Holophagales</taxon>
        <taxon>Holophagaceae</taxon>
        <taxon>Geothrix</taxon>
    </lineage>
</organism>
<evidence type="ECO:0000256" key="7">
    <source>
        <dbReference type="HAMAP-Rule" id="MF_01008"/>
    </source>
</evidence>
<dbReference type="InterPro" id="IPR037914">
    <property type="entry name" value="SpoVT-AbrB_sf"/>
</dbReference>
<evidence type="ECO:0000313" key="9">
    <source>
        <dbReference type="EMBL" id="BDU69726.1"/>
    </source>
</evidence>
<keyword evidence="4 7" id="KW-0805">Transcription regulation</keyword>
<dbReference type="Proteomes" id="UP001242010">
    <property type="component" value="Chromosome"/>
</dbReference>
<feature type="domain" description="SpoVT-AbrB" evidence="8">
    <location>
        <begin position="95"/>
        <end position="138"/>
    </location>
</feature>
<evidence type="ECO:0000256" key="5">
    <source>
        <dbReference type="ARBA" id="ARBA00023125"/>
    </source>
</evidence>
<dbReference type="InterPro" id="IPR035644">
    <property type="entry name" value="MraZ_C"/>
</dbReference>
<keyword evidence="6 7" id="KW-0804">Transcription</keyword>